<dbReference type="InterPro" id="IPR041228">
    <property type="entry name" value="Dynein_C"/>
</dbReference>
<dbReference type="PANTHER" id="PTHR45703:SF22">
    <property type="entry name" value="DYNEIN CYTOPLASMIC 2 HEAVY CHAIN 1"/>
    <property type="match status" value="1"/>
</dbReference>
<keyword evidence="3" id="KW-0963">Cytoplasm</keyword>
<dbReference type="Gene3D" id="1.10.8.1220">
    <property type="match status" value="1"/>
</dbReference>
<dbReference type="InterPro" id="IPR024743">
    <property type="entry name" value="Dynein_HC_stalk"/>
</dbReference>
<feature type="coiled-coil region" evidence="11">
    <location>
        <begin position="85"/>
        <end position="151"/>
    </location>
</feature>
<keyword evidence="9" id="KW-0505">Motor protein</keyword>
<organism evidence="17 18">
    <name type="scientific">Leptotrombidium deliense</name>
    <dbReference type="NCBI Taxonomy" id="299467"/>
    <lineage>
        <taxon>Eukaryota</taxon>
        <taxon>Metazoa</taxon>
        <taxon>Ecdysozoa</taxon>
        <taxon>Arthropoda</taxon>
        <taxon>Chelicerata</taxon>
        <taxon>Arachnida</taxon>
        <taxon>Acari</taxon>
        <taxon>Acariformes</taxon>
        <taxon>Trombidiformes</taxon>
        <taxon>Prostigmata</taxon>
        <taxon>Anystina</taxon>
        <taxon>Parasitengona</taxon>
        <taxon>Trombiculoidea</taxon>
        <taxon>Trombiculidae</taxon>
        <taxon>Leptotrombidium</taxon>
    </lineage>
</organism>
<dbReference type="GO" id="GO:0030286">
    <property type="term" value="C:dynein complex"/>
    <property type="evidence" value="ECO:0007669"/>
    <property type="project" value="UniProtKB-KW"/>
</dbReference>
<proteinExistence type="inferred from homology"/>
<keyword evidence="7" id="KW-0243">Dynein</keyword>
<dbReference type="GO" id="GO:0051959">
    <property type="term" value="F:dynein light intermediate chain binding"/>
    <property type="evidence" value="ECO:0007669"/>
    <property type="project" value="InterPro"/>
</dbReference>
<keyword evidence="6" id="KW-0067">ATP-binding</keyword>
<dbReference type="Pfam" id="PF12777">
    <property type="entry name" value="MT"/>
    <property type="match status" value="1"/>
</dbReference>
<keyword evidence="18" id="KW-1185">Reference proteome</keyword>
<dbReference type="GO" id="GO:0005524">
    <property type="term" value="F:ATP binding"/>
    <property type="evidence" value="ECO:0007669"/>
    <property type="project" value="UniProtKB-KW"/>
</dbReference>
<dbReference type="Gene3D" id="1.10.8.720">
    <property type="entry name" value="Region D6 of dynein motor"/>
    <property type="match status" value="1"/>
</dbReference>
<accession>A0A443SW97</accession>
<keyword evidence="10" id="KW-0206">Cytoskeleton</keyword>
<dbReference type="Pfam" id="PF12781">
    <property type="entry name" value="AAA_9"/>
    <property type="match status" value="1"/>
</dbReference>
<feature type="domain" description="Dynein heavy chain coiled coil stalk" evidence="13">
    <location>
        <begin position="85"/>
        <end position="418"/>
    </location>
</feature>
<evidence type="ECO:0000256" key="10">
    <source>
        <dbReference type="ARBA" id="ARBA00023212"/>
    </source>
</evidence>
<name>A0A443SW97_9ACAR</name>
<dbReference type="GO" id="GO:0005874">
    <property type="term" value="C:microtubule"/>
    <property type="evidence" value="ECO:0007669"/>
    <property type="project" value="UniProtKB-KW"/>
</dbReference>
<dbReference type="GO" id="GO:0008569">
    <property type="term" value="F:minus-end-directed microtubule motor activity"/>
    <property type="evidence" value="ECO:0007669"/>
    <property type="project" value="InterPro"/>
</dbReference>
<reference evidence="17 18" key="1">
    <citation type="journal article" date="2018" name="Gigascience">
        <title>Genomes of trombidid mites reveal novel predicted allergens and laterally-transferred genes associated with secondary metabolism.</title>
        <authorList>
            <person name="Dong X."/>
            <person name="Chaisiri K."/>
            <person name="Xia D."/>
            <person name="Armstrong S.D."/>
            <person name="Fang Y."/>
            <person name="Donnelly M.J."/>
            <person name="Kadowaki T."/>
            <person name="McGarry J.W."/>
            <person name="Darby A.C."/>
            <person name="Makepeace B.L."/>
        </authorList>
    </citation>
    <scope>NUCLEOTIDE SEQUENCE [LARGE SCALE GENOMIC DNA]</scope>
    <source>
        <strain evidence="17">UoL-UT</strain>
    </source>
</reference>
<dbReference type="InterPro" id="IPR026983">
    <property type="entry name" value="DHC"/>
</dbReference>
<dbReference type="InterPro" id="IPR035706">
    <property type="entry name" value="AAA_9"/>
</dbReference>
<evidence type="ECO:0000256" key="4">
    <source>
        <dbReference type="ARBA" id="ARBA00022701"/>
    </source>
</evidence>
<feature type="coiled-coil region" evidence="11">
    <location>
        <begin position="579"/>
        <end position="606"/>
    </location>
</feature>
<dbReference type="Gene3D" id="1.20.920.20">
    <property type="match status" value="1"/>
</dbReference>
<dbReference type="EMBL" id="NCKV01000062">
    <property type="protein sequence ID" value="RWS31787.1"/>
    <property type="molecule type" value="Genomic_DNA"/>
</dbReference>
<dbReference type="InterPro" id="IPR043160">
    <property type="entry name" value="Dynein_C_barrel"/>
</dbReference>
<feature type="coiled-coil region" evidence="11">
    <location>
        <begin position="308"/>
        <end position="384"/>
    </location>
</feature>
<evidence type="ECO:0000259" key="13">
    <source>
        <dbReference type="Pfam" id="PF12777"/>
    </source>
</evidence>
<dbReference type="FunFam" id="1.20.920.20:FF:000002">
    <property type="entry name" value="Cytoplasmic dynein 1 heavy chain"/>
    <property type="match status" value="1"/>
</dbReference>
<evidence type="ECO:0000313" key="18">
    <source>
        <dbReference type="Proteomes" id="UP000288716"/>
    </source>
</evidence>
<evidence type="ECO:0000256" key="7">
    <source>
        <dbReference type="ARBA" id="ARBA00023017"/>
    </source>
</evidence>
<comment type="similarity">
    <text evidence="2">Belongs to the dynein heavy chain family.</text>
</comment>
<keyword evidence="8 11" id="KW-0175">Coiled coil</keyword>
<feature type="domain" description="Dynein heavy chain AAA lid" evidence="15">
    <location>
        <begin position="897"/>
        <end position="993"/>
    </location>
</feature>
<evidence type="ECO:0000256" key="5">
    <source>
        <dbReference type="ARBA" id="ARBA00022741"/>
    </source>
</evidence>
<dbReference type="Proteomes" id="UP000288716">
    <property type="component" value="Unassembled WGS sequence"/>
</dbReference>
<dbReference type="Pfam" id="PF03028">
    <property type="entry name" value="Dynein_heavy"/>
    <property type="match status" value="1"/>
</dbReference>
<dbReference type="PANTHER" id="PTHR45703">
    <property type="entry name" value="DYNEIN HEAVY CHAIN"/>
    <property type="match status" value="1"/>
</dbReference>
<dbReference type="Gene3D" id="6.10.140.1060">
    <property type="match status" value="1"/>
</dbReference>
<keyword evidence="5" id="KW-0547">Nucleotide-binding</keyword>
<evidence type="ECO:0000259" key="12">
    <source>
        <dbReference type="Pfam" id="PF03028"/>
    </source>
</evidence>
<protein>
    <submittedName>
        <fullName evidence="17">Cytoplasmic dynein 2 heavy chain 1-like protein</fullName>
    </submittedName>
</protein>
<dbReference type="SUPFAM" id="SSF90257">
    <property type="entry name" value="Myosin rod fragments"/>
    <property type="match status" value="1"/>
</dbReference>
<dbReference type="InterPro" id="IPR041658">
    <property type="entry name" value="AAA_lid_11"/>
</dbReference>
<dbReference type="VEuPathDB" id="VectorBase:LDEU000250"/>
<feature type="domain" description="Dynein heavy chain ATP-binding dynein motor region" evidence="14">
    <location>
        <begin position="442"/>
        <end position="638"/>
    </location>
</feature>
<dbReference type="AlphaFoldDB" id="A0A443SW97"/>
<comment type="subcellular location">
    <subcellularLocation>
        <location evidence="1">Cytoplasm</location>
        <location evidence="1">Cytoskeleton</location>
    </subcellularLocation>
</comment>
<dbReference type="Gene3D" id="3.40.50.300">
    <property type="entry name" value="P-loop containing nucleotide triphosphate hydrolases"/>
    <property type="match status" value="2"/>
</dbReference>
<evidence type="ECO:0000259" key="16">
    <source>
        <dbReference type="Pfam" id="PF18199"/>
    </source>
</evidence>
<dbReference type="Pfam" id="PF18198">
    <property type="entry name" value="AAA_lid_11"/>
    <property type="match status" value="1"/>
</dbReference>
<comment type="caution">
    <text evidence="17">The sequence shown here is derived from an EMBL/GenBank/DDBJ whole genome shotgun (WGS) entry which is preliminary data.</text>
</comment>
<evidence type="ECO:0000259" key="15">
    <source>
        <dbReference type="Pfam" id="PF18198"/>
    </source>
</evidence>
<dbReference type="OrthoDB" id="6424585at2759"/>
<dbReference type="STRING" id="299467.A0A443SW97"/>
<evidence type="ECO:0000256" key="6">
    <source>
        <dbReference type="ARBA" id="ARBA00022840"/>
    </source>
</evidence>
<feature type="domain" description="Dynein heavy chain C-terminal" evidence="16">
    <location>
        <begin position="1042"/>
        <end position="1228"/>
    </location>
</feature>
<dbReference type="InterPro" id="IPR004273">
    <property type="entry name" value="Dynein_heavy_D6_P-loop"/>
</dbReference>
<dbReference type="Pfam" id="PF18199">
    <property type="entry name" value="Dynein_C"/>
    <property type="match status" value="1"/>
</dbReference>
<evidence type="ECO:0000256" key="9">
    <source>
        <dbReference type="ARBA" id="ARBA00023175"/>
    </source>
</evidence>
<evidence type="ECO:0000256" key="11">
    <source>
        <dbReference type="SAM" id="Coils"/>
    </source>
</evidence>
<evidence type="ECO:0000313" key="17">
    <source>
        <dbReference type="EMBL" id="RWS31787.1"/>
    </source>
</evidence>
<gene>
    <name evidence="17" type="ORF">B4U80_07987</name>
</gene>
<keyword evidence="4" id="KW-0493">Microtubule</keyword>
<evidence type="ECO:0000256" key="2">
    <source>
        <dbReference type="ARBA" id="ARBA00008887"/>
    </source>
</evidence>
<dbReference type="Gene3D" id="3.10.490.20">
    <property type="match status" value="1"/>
</dbReference>
<evidence type="ECO:0000259" key="14">
    <source>
        <dbReference type="Pfam" id="PF12781"/>
    </source>
</evidence>
<sequence>MEYLMWNRVCHIYRVSFWNETSQRQIAKMITTTNEEDNFFNLFPKIFNLCDTFTNDSRRFLAFIDTFNRLHSEKKLNLQEKSSHLVNGVSKLEQASSEVEKLKEEAKQQQTILAAKRQEADDALTLITSSMQNSEEQKVELEDIKARTEKETAKLKVRKTEIDAELKEIEPTLLAAKAAVGGIKPESLSEIRSLRAPPEVIRDILEGVLRLMGVNDTSWVSMKSFLSRRGVREEIMNFDARKITPEMRTKVEALMKSKGESFEEQQAKRASAAAAPLAIWLKANVTYSKVLHKIKPLEDEQNKLESGLRSAMNRMKSLTGELQGVEVEVGNLRNKLNQVTVEAAEIEVNLKQTNRMLQRSESLISELSSEFTRWKQQLNDLNKELKALPLQCLVAAAYLTLVGIECSSEKRLKLLEKFSEKAGLKEFDLLRFLNCDKEEDVFICTQSSLLTTVVIDPSRKFISSLSNVDIVDLNKQDWQRTLELCLRFGRTVIVDGFAKMNLQLLSLMRHEIYGTEGSRQWIILGDKRVDYNSNFRLFLLATDTFSELYSNTLLNVVNLAPSNSNTAAMLLSITIKIRRPELEQKKADLERSCRDMESKLKSLEEELLHKLSSSTGNILNNDQLIQSLKDIKKSTNEIESSLKQAAAIANDLNKERVQYEQLAQFASNVYFEIRELYHLNHMYRIGIQEYVELFIECLKSNSDLTNDRLLQDVYNEASRGLFPQDKIILKRFLDSRHSTKLMTNELSLSSFLQSQFSNNKNRVSLIVTSMGSDPSAEIVEIFSSLNLKEYCLMSMGSDYIAKAETALEDNKSKFVCLTNLHFVVGWLPKLSSILMRLNDNKQNKCIVLVSECHDEFPTSLLEMSTKFVYESVPGLKAQVNSLNIDSSLKAIQEFNRIAYFHAVCIERRQYVPFGWTKNYDFGFNDFKSALNLIEEVKKSVNRKWQLNFIRGLLQNVIYGGKLDTISDAIIMESLVKQWFNNLESNVEFDLRSKSEISILGLPSNINIWKNSLLEENLANGVQILERAANIKTHREELQLLKQKWRNTNLRPTHEVKTSKYSPVVQFFVSECNKVNSLISLIENDLNNSNNETLNCLSNNETPDTWLTLFPTGPQKVDKFIEKFSKTANELRRRENSTDFNFNVTNLLSVRSLMNALRQQASRDMSVDIQSLKIYFFWGKQCTQFNQSFMVTLTGFVIEGALFDDCLIECSPNSELQSSMPTLYIYFVDKVSKLCISLIHTYTVLPY</sequence>
<dbReference type="InterPro" id="IPR042219">
    <property type="entry name" value="AAA_lid_11_sf"/>
</dbReference>
<feature type="domain" description="Dynein heavy chain region D6 P-loop" evidence="12">
    <location>
        <begin position="765"/>
        <end position="868"/>
    </location>
</feature>
<dbReference type="GO" id="GO:0045505">
    <property type="term" value="F:dynein intermediate chain binding"/>
    <property type="evidence" value="ECO:0007669"/>
    <property type="project" value="InterPro"/>
</dbReference>
<evidence type="ECO:0000256" key="1">
    <source>
        <dbReference type="ARBA" id="ARBA00004245"/>
    </source>
</evidence>
<dbReference type="InterPro" id="IPR027417">
    <property type="entry name" value="P-loop_NTPase"/>
</dbReference>
<evidence type="ECO:0000256" key="3">
    <source>
        <dbReference type="ARBA" id="ARBA00022490"/>
    </source>
</evidence>
<dbReference type="GO" id="GO:0007018">
    <property type="term" value="P:microtubule-based movement"/>
    <property type="evidence" value="ECO:0007669"/>
    <property type="project" value="InterPro"/>
</dbReference>
<evidence type="ECO:0000256" key="8">
    <source>
        <dbReference type="ARBA" id="ARBA00023054"/>
    </source>
</evidence>